<evidence type="ECO:0000256" key="1">
    <source>
        <dbReference type="ARBA" id="ARBA00009437"/>
    </source>
</evidence>
<dbReference type="AlphaFoldDB" id="A0A6B2R4D1"/>
<dbReference type="InterPro" id="IPR000847">
    <property type="entry name" value="LysR_HTH_N"/>
</dbReference>
<reference evidence="6" key="1">
    <citation type="submission" date="2020-02" db="EMBL/GenBank/DDBJ databases">
        <authorList>
            <person name="Chen W.-M."/>
        </authorList>
    </citation>
    <scope>NUCLEOTIDE SEQUENCE</scope>
    <source>
        <strain evidence="6">NBD-18</strain>
    </source>
</reference>
<keyword evidence="2" id="KW-0805">Transcription regulation</keyword>
<evidence type="ECO:0000313" key="6">
    <source>
        <dbReference type="EMBL" id="NDY83887.1"/>
    </source>
</evidence>
<dbReference type="Pfam" id="PF00126">
    <property type="entry name" value="HTH_1"/>
    <property type="match status" value="1"/>
</dbReference>
<feature type="domain" description="HTH lysR-type" evidence="5">
    <location>
        <begin position="1"/>
        <end position="58"/>
    </location>
</feature>
<comment type="similarity">
    <text evidence="1">Belongs to the LysR transcriptional regulatory family.</text>
</comment>
<dbReference type="InterPro" id="IPR005119">
    <property type="entry name" value="LysR_subst-bd"/>
</dbReference>
<dbReference type="Gene3D" id="1.10.10.10">
    <property type="entry name" value="Winged helix-like DNA-binding domain superfamily/Winged helix DNA-binding domain"/>
    <property type="match status" value="1"/>
</dbReference>
<organism evidence="6">
    <name type="scientific">Sheuella amnicola</name>
    <dbReference type="NCBI Taxonomy" id="2707330"/>
    <lineage>
        <taxon>Bacteria</taxon>
        <taxon>Pseudomonadati</taxon>
        <taxon>Pseudomonadota</taxon>
        <taxon>Betaproteobacteria</taxon>
        <taxon>Burkholderiales</taxon>
        <taxon>Alcaligenaceae</taxon>
        <taxon>Sheuella</taxon>
    </lineage>
</organism>
<dbReference type="PANTHER" id="PTHR30126:SF98">
    <property type="entry name" value="HTH-TYPE TRANSCRIPTIONAL ACTIVATOR BAUR"/>
    <property type="match status" value="1"/>
</dbReference>
<evidence type="ECO:0000256" key="4">
    <source>
        <dbReference type="ARBA" id="ARBA00023163"/>
    </source>
</evidence>
<dbReference type="SUPFAM" id="SSF46785">
    <property type="entry name" value="Winged helix' DNA-binding domain"/>
    <property type="match status" value="1"/>
</dbReference>
<dbReference type="PROSITE" id="PS50931">
    <property type="entry name" value="HTH_LYSR"/>
    <property type="match status" value="1"/>
</dbReference>
<comment type="caution">
    <text evidence="6">The sequence shown here is derived from an EMBL/GenBank/DDBJ whole genome shotgun (WGS) entry which is preliminary data.</text>
</comment>
<dbReference type="PANTHER" id="PTHR30126">
    <property type="entry name" value="HTH-TYPE TRANSCRIPTIONAL REGULATOR"/>
    <property type="match status" value="1"/>
</dbReference>
<dbReference type="InterPro" id="IPR036388">
    <property type="entry name" value="WH-like_DNA-bd_sf"/>
</dbReference>
<dbReference type="SUPFAM" id="SSF53850">
    <property type="entry name" value="Periplasmic binding protein-like II"/>
    <property type="match status" value="1"/>
</dbReference>
<dbReference type="Pfam" id="PF03466">
    <property type="entry name" value="LysR_substrate"/>
    <property type="match status" value="1"/>
</dbReference>
<accession>A0A6B2R4D1</accession>
<dbReference type="InterPro" id="IPR036390">
    <property type="entry name" value="WH_DNA-bd_sf"/>
</dbReference>
<dbReference type="EMBL" id="JAAGRN010000007">
    <property type="protein sequence ID" value="NDY83887.1"/>
    <property type="molecule type" value="Genomic_DNA"/>
</dbReference>
<dbReference type="FunFam" id="1.10.10.10:FF:000001">
    <property type="entry name" value="LysR family transcriptional regulator"/>
    <property type="match status" value="1"/>
</dbReference>
<evidence type="ECO:0000256" key="3">
    <source>
        <dbReference type="ARBA" id="ARBA00023125"/>
    </source>
</evidence>
<evidence type="ECO:0000256" key="2">
    <source>
        <dbReference type="ARBA" id="ARBA00023015"/>
    </source>
</evidence>
<proteinExistence type="inferred from homology"/>
<gene>
    <name evidence="6" type="ORF">G3I67_11660</name>
</gene>
<protein>
    <submittedName>
        <fullName evidence="6">LysR family transcriptional regulator</fullName>
    </submittedName>
</protein>
<evidence type="ECO:0000259" key="5">
    <source>
        <dbReference type="PROSITE" id="PS50931"/>
    </source>
</evidence>
<dbReference type="GO" id="GO:0000976">
    <property type="term" value="F:transcription cis-regulatory region binding"/>
    <property type="evidence" value="ECO:0007669"/>
    <property type="project" value="TreeGrafter"/>
</dbReference>
<dbReference type="GO" id="GO:0003700">
    <property type="term" value="F:DNA-binding transcription factor activity"/>
    <property type="evidence" value="ECO:0007669"/>
    <property type="project" value="InterPro"/>
</dbReference>
<keyword evidence="4" id="KW-0804">Transcription</keyword>
<name>A0A6B2R4D1_9BURK</name>
<dbReference type="CDD" id="cd05466">
    <property type="entry name" value="PBP2_LTTR_substrate"/>
    <property type="match status" value="1"/>
</dbReference>
<keyword evidence="3" id="KW-0238">DNA-binding</keyword>
<dbReference type="PRINTS" id="PR00039">
    <property type="entry name" value="HTHLYSR"/>
</dbReference>
<dbReference type="Gene3D" id="3.40.190.290">
    <property type="match status" value="1"/>
</dbReference>
<sequence length="301" mass="33595">MNLKQLEHLLALADTGSFSQAANQVHLTQPALSRSIQQLEQDLEARLIDRNGRRNELTNLGHIVAERARHLILEAEEIRRIVQHMQTGLMGPLSVGLGSGPASILSTRLMRYVNQHHPDMTLTITRGPVEQQIQRLRERSLDALVVDLRSVVPSTDLKIEALNQMRGALIARASHPLFKKRQKDFNLSTILKYPLATTKLTDEVIRRFVNRYGAEIDIAGAVKLRCEEIDNLLQTVKECDAVYFGVAAAARDALSNGSLKELSVTPSLDFGATFGIITLKARTETTGIEIFKNFVRETLKD</sequence>